<evidence type="ECO:0000256" key="10">
    <source>
        <dbReference type="ARBA" id="ARBA00023306"/>
    </source>
</evidence>
<dbReference type="InterPro" id="IPR002227">
    <property type="entry name" value="Tyrosinase_Cu-bd"/>
</dbReference>
<evidence type="ECO:0000313" key="14">
    <source>
        <dbReference type="EMBL" id="KAF6761572.1"/>
    </source>
</evidence>
<keyword evidence="10" id="KW-0131">Cell cycle</keyword>
<organism evidence="14 15">
    <name type="scientific">Ephemerocybe angulata</name>
    <dbReference type="NCBI Taxonomy" id="980116"/>
    <lineage>
        <taxon>Eukaryota</taxon>
        <taxon>Fungi</taxon>
        <taxon>Dikarya</taxon>
        <taxon>Basidiomycota</taxon>
        <taxon>Agaricomycotina</taxon>
        <taxon>Agaricomycetes</taxon>
        <taxon>Agaricomycetidae</taxon>
        <taxon>Agaricales</taxon>
        <taxon>Agaricineae</taxon>
        <taxon>Psathyrellaceae</taxon>
        <taxon>Ephemerocybe</taxon>
    </lineage>
</organism>
<dbReference type="OrthoDB" id="6132182at2759"/>
<keyword evidence="7" id="KW-0995">Kinetochore</keyword>
<dbReference type="PANTHER" id="PTHR11474">
    <property type="entry name" value="TYROSINASE FAMILY MEMBER"/>
    <property type="match status" value="1"/>
</dbReference>
<dbReference type="Proteomes" id="UP000521943">
    <property type="component" value="Unassembled WGS sequence"/>
</dbReference>
<dbReference type="GO" id="GO:0051301">
    <property type="term" value="P:cell division"/>
    <property type="evidence" value="ECO:0007669"/>
    <property type="project" value="UniProtKB-KW"/>
</dbReference>
<evidence type="ECO:0000256" key="5">
    <source>
        <dbReference type="ARBA" id="ARBA00022723"/>
    </source>
</evidence>
<comment type="subcellular location">
    <subcellularLocation>
        <location evidence="2">Chromosome</location>
        <location evidence="2">Centromere</location>
        <location evidence="2">Kinetochore</location>
    </subcellularLocation>
    <subcellularLocation>
        <location evidence="1">Nucleus</location>
    </subcellularLocation>
</comment>
<dbReference type="PANTHER" id="PTHR11474:SF126">
    <property type="entry name" value="TYROSINASE-LIKE PROTEIN TYR-1-RELATED"/>
    <property type="match status" value="1"/>
</dbReference>
<feature type="domain" description="Tyrosinase copper-binding" evidence="13">
    <location>
        <begin position="374"/>
        <end position="385"/>
    </location>
</feature>
<reference evidence="14 15" key="1">
    <citation type="submission" date="2020-07" db="EMBL/GenBank/DDBJ databases">
        <title>Comparative genomics of pyrophilous fungi reveals a link between fire events and developmental genes.</title>
        <authorList>
            <consortium name="DOE Joint Genome Institute"/>
            <person name="Steindorff A.S."/>
            <person name="Carver A."/>
            <person name="Calhoun S."/>
            <person name="Stillman K."/>
            <person name="Liu H."/>
            <person name="Lipzen A."/>
            <person name="Pangilinan J."/>
            <person name="Labutti K."/>
            <person name="Bruns T.D."/>
            <person name="Grigoriev I.V."/>
        </authorList>
    </citation>
    <scope>NUCLEOTIDE SEQUENCE [LARGE SCALE GENOMIC DNA]</scope>
    <source>
        <strain evidence="14 15">CBS 144469</strain>
    </source>
</reference>
<keyword evidence="12" id="KW-0175">Coiled coil</keyword>
<keyword evidence="6" id="KW-0498">Mitosis</keyword>
<dbReference type="Pfam" id="PF03980">
    <property type="entry name" value="Nnf1"/>
    <property type="match status" value="1"/>
</dbReference>
<dbReference type="Gene3D" id="1.10.1280.10">
    <property type="entry name" value="Di-copper center containing domain from catechol oxidase"/>
    <property type="match status" value="1"/>
</dbReference>
<comment type="caution">
    <text evidence="14">The sequence shown here is derived from an EMBL/GenBank/DDBJ whole genome shotgun (WGS) entry which is preliminary data.</text>
</comment>
<gene>
    <name evidence="14" type="ORF">DFP72DRAFT_958534</name>
</gene>
<evidence type="ECO:0000256" key="6">
    <source>
        <dbReference type="ARBA" id="ARBA00022776"/>
    </source>
</evidence>
<dbReference type="GO" id="GO:0016491">
    <property type="term" value="F:oxidoreductase activity"/>
    <property type="evidence" value="ECO:0007669"/>
    <property type="project" value="InterPro"/>
</dbReference>
<evidence type="ECO:0000313" key="15">
    <source>
        <dbReference type="Proteomes" id="UP000521943"/>
    </source>
</evidence>
<keyword evidence="15" id="KW-1185">Reference proteome</keyword>
<dbReference type="Pfam" id="PF00264">
    <property type="entry name" value="Tyrosinase"/>
    <property type="match status" value="1"/>
</dbReference>
<sequence length="449" mass="51577">MFNQSGSRRWTHFRSALQLAVQRSAHKWTFEDFAECFPLYVEEDKNSASATFNSISDYIEAQNIRDLDKLFKEDYNVQESIDILHKIVQDAKERKARGEVRKDAWRENLNPRTSVCAKTIPVLEKDVARLKKQLEEAEELNQELQRQLQEVTGETDEVNQQALDIVRQLDLACEEWQKIPQEEIEGWTVENLESLKPPGQFLPWHRGLLIIYERFIRNECHYKGPIPYWDWSKDADRLTHMANSSIFDPATGFGGDGVAGTYSLPENYTLVPSRVPINPYAWKGCVKDGPFAAHPIVLGPGKLVTKHCLVRDINDTYKEYLTTNAVRNATIQPSFELFRIELEGRPVTPTPKMHDAAHVLVGGDMSNFYSSVADPLFILHHANLDRIWWVWQQIKPAKRLYEITGRSTVAPPYTDVTLDFDLDFGALAPSLKIRQVMNIHEAPACYTYV</sequence>
<evidence type="ECO:0000256" key="9">
    <source>
        <dbReference type="ARBA" id="ARBA00023242"/>
    </source>
</evidence>
<keyword evidence="3" id="KW-0158">Chromosome</keyword>
<evidence type="ECO:0000259" key="13">
    <source>
        <dbReference type="PROSITE" id="PS00498"/>
    </source>
</evidence>
<evidence type="ECO:0000256" key="7">
    <source>
        <dbReference type="ARBA" id="ARBA00022838"/>
    </source>
</evidence>
<evidence type="ECO:0000256" key="4">
    <source>
        <dbReference type="ARBA" id="ARBA00022618"/>
    </source>
</evidence>
<evidence type="ECO:0000256" key="3">
    <source>
        <dbReference type="ARBA" id="ARBA00022454"/>
    </source>
</evidence>
<evidence type="ECO:0000256" key="2">
    <source>
        <dbReference type="ARBA" id="ARBA00004629"/>
    </source>
</evidence>
<dbReference type="GO" id="GO:0005634">
    <property type="term" value="C:nucleus"/>
    <property type="evidence" value="ECO:0007669"/>
    <property type="project" value="UniProtKB-SubCell"/>
</dbReference>
<dbReference type="InterPro" id="IPR007128">
    <property type="entry name" value="PMF1/Nnf1"/>
</dbReference>
<evidence type="ECO:0000256" key="8">
    <source>
        <dbReference type="ARBA" id="ARBA00023008"/>
    </source>
</evidence>
<dbReference type="EMBL" id="JACGCI010000009">
    <property type="protein sequence ID" value="KAF6761572.1"/>
    <property type="molecule type" value="Genomic_DNA"/>
</dbReference>
<dbReference type="GO" id="GO:0000444">
    <property type="term" value="C:MIS12/MIND type complex"/>
    <property type="evidence" value="ECO:0007669"/>
    <property type="project" value="InterPro"/>
</dbReference>
<evidence type="ECO:0000256" key="12">
    <source>
        <dbReference type="SAM" id="Coils"/>
    </source>
</evidence>
<name>A0A8H6IBX9_9AGAR</name>
<evidence type="ECO:0000256" key="11">
    <source>
        <dbReference type="ARBA" id="ARBA00023328"/>
    </source>
</evidence>
<keyword evidence="9" id="KW-0539">Nucleus</keyword>
<evidence type="ECO:0000256" key="1">
    <source>
        <dbReference type="ARBA" id="ARBA00004123"/>
    </source>
</evidence>
<accession>A0A8H6IBX9</accession>
<keyword evidence="11" id="KW-0137">Centromere</keyword>
<feature type="coiled-coil region" evidence="12">
    <location>
        <begin position="120"/>
        <end position="161"/>
    </location>
</feature>
<dbReference type="PRINTS" id="PR00092">
    <property type="entry name" value="TYROSINASE"/>
</dbReference>
<proteinExistence type="predicted"/>
<dbReference type="PROSITE" id="PS00498">
    <property type="entry name" value="TYROSINASE_2"/>
    <property type="match status" value="1"/>
</dbReference>
<keyword evidence="4" id="KW-0132">Cell division</keyword>
<protein>
    <recommendedName>
        <fullName evidence="13">Tyrosinase copper-binding domain-containing protein</fullName>
    </recommendedName>
</protein>
<dbReference type="SUPFAM" id="SSF48056">
    <property type="entry name" value="Di-copper centre-containing domain"/>
    <property type="match status" value="1"/>
</dbReference>
<dbReference type="InterPro" id="IPR050316">
    <property type="entry name" value="Tyrosinase/Hemocyanin"/>
</dbReference>
<keyword evidence="8" id="KW-0186">Copper</keyword>
<dbReference type="AlphaFoldDB" id="A0A8H6IBX9"/>
<dbReference type="InterPro" id="IPR008922">
    <property type="entry name" value="Di-copper_centre_dom_sf"/>
</dbReference>
<dbReference type="GO" id="GO:0046872">
    <property type="term" value="F:metal ion binding"/>
    <property type="evidence" value="ECO:0007669"/>
    <property type="project" value="UniProtKB-KW"/>
</dbReference>
<keyword evidence="5" id="KW-0479">Metal-binding</keyword>